<proteinExistence type="predicted"/>
<gene>
    <name evidence="2" type="ORF">TrLO_g4118</name>
</gene>
<organism evidence="2 3">
    <name type="scientific">Triparma laevis f. longispina</name>
    <dbReference type="NCBI Taxonomy" id="1714387"/>
    <lineage>
        <taxon>Eukaryota</taxon>
        <taxon>Sar</taxon>
        <taxon>Stramenopiles</taxon>
        <taxon>Ochrophyta</taxon>
        <taxon>Bolidophyceae</taxon>
        <taxon>Parmales</taxon>
        <taxon>Triparmaceae</taxon>
        <taxon>Triparma</taxon>
    </lineage>
</organism>
<protein>
    <submittedName>
        <fullName evidence="2">Uncharacterized protein</fullName>
    </submittedName>
</protein>
<reference evidence="3" key="1">
    <citation type="journal article" date="2023" name="Commun. Biol.">
        <title>Genome analysis of Parmales, the sister group of diatoms, reveals the evolutionary specialization of diatoms from phago-mixotrophs to photoautotrophs.</title>
        <authorList>
            <person name="Ban H."/>
            <person name="Sato S."/>
            <person name="Yoshikawa S."/>
            <person name="Yamada K."/>
            <person name="Nakamura Y."/>
            <person name="Ichinomiya M."/>
            <person name="Sato N."/>
            <person name="Blanc-Mathieu R."/>
            <person name="Endo H."/>
            <person name="Kuwata A."/>
            <person name="Ogata H."/>
        </authorList>
    </citation>
    <scope>NUCLEOTIDE SEQUENCE [LARGE SCALE GENOMIC DNA]</scope>
    <source>
        <strain evidence="3">NIES 3700</strain>
    </source>
</reference>
<name>A0A9W7F6M7_9STRA</name>
<dbReference type="EMBL" id="BRXW01000085">
    <property type="protein sequence ID" value="GMI05350.1"/>
    <property type="molecule type" value="Genomic_DNA"/>
</dbReference>
<dbReference type="Proteomes" id="UP001165122">
    <property type="component" value="Unassembled WGS sequence"/>
</dbReference>
<evidence type="ECO:0000313" key="3">
    <source>
        <dbReference type="Proteomes" id="UP001165122"/>
    </source>
</evidence>
<keyword evidence="1" id="KW-0694">RNA-binding</keyword>
<dbReference type="GO" id="GO:0003723">
    <property type="term" value="F:RNA binding"/>
    <property type="evidence" value="ECO:0007669"/>
    <property type="project" value="UniProtKB-UniRule"/>
</dbReference>
<dbReference type="PROSITE" id="PS50084">
    <property type="entry name" value="KH_TYPE_1"/>
    <property type="match status" value="1"/>
</dbReference>
<accession>A0A9W7F6M7</accession>
<dbReference type="AlphaFoldDB" id="A0A9W7F6M7"/>
<evidence type="ECO:0000256" key="1">
    <source>
        <dbReference type="PROSITE-ProRule" id="PRU00117"/>
    </source>
</evidence>
<keyword evidence="3" id="KW-1185">Reference proteome</keyword>
<comment type="caution">
    <text evidence="2">The sequence shown here is derived from an EMBL/GenBank/DDBJ whole genome shotgun (WGS) entry which is preliminary data.</text>
</comment>
<evidence type="ECO:0000313" key="2">
    <source>
        <dbReference type="EMBL" id="GMI05350.1"/>
    </source>
</evidence>
<sequence length="261" mass="29238">MAYRAALLQANKGTEALTAQTVALPAPITALPPALSISKKNKKKLKLKLEKIVSDVDLSTFISSKELDLIADVSGYGMNVSKKKRKCFCGAKKHNEINKIESQLEQPKPENIKSPVARASKMYSNECAELEDYGRELFLDKAHHREHVIQPPLYTTKHAHKRMKERSCLPGEKMMKVVVDGKVVTAFPMMNGKVSGHFAGKFKHEREAKRGAFCRKFVIDTWNVKIGVLIGNKGEGIREITKLSGVFNINIEDRVRVKILL</sequence>